<feature type="region of interest" description="Disordered" evidence="2">
    <location>
        <begin position="96"/>
        <end position="123"/>
    </location>
</feature>
<keyword evidence="5" id="KW-1185">Reference proteome</keyword>
<name>A0ABQ9FQH9_TEGGR</name>
<evidence type="ECO:0000259" key="3">
    <source>
        <dbReference type="PROSITE" id="PS50103"/>
    </source>
</evidence>
<dbReference type="PANTHER" id="PTHR14928:SF16">
    <property type="entry name" value="C3H1-TYPE DOMAIN-CONTAINING PROTEIN"/>
    <property type="match status" value="1"/>
</dbReference>
<feature type="zinc finger region" description="C3H1-type" evidence="1">
    <location>
        <begin position="253"/>
        <end position="284"/>
    </location>
</feature>
<keyword evidence="1" id="KW-0862">Zinc</keyword>
<dbReference type="InterPro" id="IPR000571">
    <property type="entry name" value="Znf_CCCH"/>
</dbReference>
<dbReference type="Proteomes" id="UP001217089">
    <property type="component" value="Unassembled WGS sequence"/>
</dbReference>
<reference evidence="4 5" key="1">
    <citation type="submission" date="2022-12" db="EMBL/GenBank/DDBJ databases">
        <title>Chromosome-level genome of Tegillarca granosa.</title>
        <authorList>
            <person name="Kim J."/>
        </authorList>
    </citation>
    <scope>NUCLEOTIDE SEQUENCE [LARGE SCALE GENOMIC DNA]</scope>
    <source>
        <strain evidence="4">Teg-2019</strain>
        <tissue evidence="4">Adductor muscle</tissue>
    </source>
</reference>
<evidence type="ECO:0000256" key="2">
    <source>
        <dbReference type="SAM" id="MobiDB-lite"/>
    </source>
</evidence>
<feature type="domain" description="C3H1-type" evidence="3">
    <location>
        <begin position="253"/>
        <end position="284"/>
    </location>
</feature>
<dbReference type="PROSITE" id="PS50103">
    <property type="entry name" value="ZF_C3H1"/>
    <property type="match status" value="1"/>
</dbReference>
<dbReference type="InterPro" id="IPR039691">
    <property type="entry name" value="ZC3H7A/B"/>
</dbReference>
<dbReference type="PANTHER" id="PTHR14928">
    <property type="entry name" value="MICRO-RNA BINDING ZINC FINGER CCCH DOMAIN-CONTAINING PROTEIN 7"/>
    <property type="match status" value="1"/>
</dbReference>
<comment type="caution">
    <text evidence="4">The sequence shown here is derived from an EMBL/GenBank/DDBJ whole genome shotgun (WGS) entry which is preliminary data.</text>
</comment>
<keyword evidence="1" id="KW-0479">Metal-binding</keyword>
<keyword evidence="1" id="KW-0863">Zinc-finger</keyword>
<sequence>MITVKMFQFVSCVVKITFILHHHLYNKKSILLLLIKNCIIIQFVLVDSSDQLATLRQSSTKSSIDIVDNTPVDIPGLNYKTGKNKQQLQQQLNFPTSATPMTRTPTPQMSQSPMPTKQEQTSRETTASTLFSNYSPPMGMRPPFSAPNSVPPVRPNLLETPVPKPLSAMQQVERVDSFEGQQTSNLIENPLIDTHTFKLMCKNCFKHDTYPGRYIYQPYQHKCEENILAMKPIHHRNSPWFRVRERKNHREFPGQYILCNSINSGDFGFCRYGEENCSFAHSDVEQIIWTLEKDGTFNITEFIMQNRSQNFSRGFSLGEILQKHGGYFSFICKACFYSVPSMICKQGGGDYCSGRAKHQWSEYKIMAHFGPVGEVNVINARGFLHKTAFFKICKWLHFCRNRVNAECRFAHSMVERDIWMLERDAMITQEEIVLQANRQLGIATASSAGSRGDHLPQSAQNNIANVAIGQTGQGPTFSSTKPVQESVDVIGELDDLCPYHIITICQTCWKNGKKSLQDGQKDRCVKNHANWNTNKIYLIATQNKEIRPLPRKTPSGFHFRICKYIKERNKCGYTGGGPCQFAHSQEELEIWQWMCAHDSKYMYIES</sequence>
<proteinExistence type="predicted"/>
<gene>
    <name evidence="4" type="ORF">KUTeg_004596</name>
</gene>
<evidence type="ECO:0000256" key="1">
    <source>
        <dbReference type="PROSITE-ProRule" id="PRU00723"/>
    </source>
</evidence>
<dbReference type="EMBL" id="JARBDR010000214">
    <property type="protein sequence ID" value="KAJ8319505.1"/>
    <property type="molecule type" value="Genomic_DNA"/>
</dbReference>
<evidence type="ECO:0000313" key="4">
    <source>
        <dbReference type="EMBL" id="KAJ8319505.1"/>
    </source>
</evidence>
<protein>
    <recommendedName>
        <fullName evidence="3">C3H1-type domain-containing protein</fullName>
    </recommendedName>
</protein>
<evidence type="ECO:0000313" key="5">
    <source>
        <dbReference type="Proteomes" id="UP001217089"/>
    </source>
</evidence>
<organism evidence="4 5">
    <name type="scientific">Tegillarca granosa</name>
    <name type="common">Malaysian cockle</name>
    <name type="synonym">Anadara granosa</name>
    <dbReference type="NCBI Taxonomy" id="220873"/>
    <lineage>
        <taxon>Eukaryota</taxon>
        <taxon>Metazoa</taxon>
        <taxon>Spiralia</taxon>
        <taxon>Lophotrochozoa</taxon>
        <taxon>Mollusca</taxon>
        <taxon>Bivalvia</taxon>
        <taxon>Autobranchia</taxon>
        <taxon>Pteriomorphia</taxon>
        <taxon>Arcoida</taxon>
        <taxon>Arcoidea</taxon>
        <taxon>Arcidae</taxon>
        <taxon>Tegillarca</taxon>
    </lineage>
</organism>
<accession>A0ABQ9FQH9</accession>